<evidence type="ECO:0000313" key="6">
    <source>
        <dbReference type="Proteomes" id="UP000318815"/>
    </source>
</evidence>
<feature type="domain" description="HTH araC/xylS-type" evidence="4">
    <location>
        <begin position="173"/>
        <end position="269"/>
    </location>
</feature>
<dbReference type="Pfam" id="PF22200">
    <property type="entry name" value="ExsA_N"/>
    <property type="match status" value="1"/>
</dbReference>
<name>A0A5C6M3A5_9BACT</name>
<dbReference type="InterPro" id="IPR009057">
    <property type="entry name" value="Homeodomain-like_sf"/>
</dbReference>
<dbReference type="GO" id="GO:0043565">
    <property type="term" value="F:sequence-specific DNA binding"/>
    <property type="evidence" value="ECO:0007669"/>
    <property type="project" value="InterPro"/>
</dbReference>
<keyword evidence="6" id="KW-1185">Reference proteome</keyword>
<protein>
    <submittedName>
        <fullName evidence="5">Helix-turn-helix transcriptional regulator</fullName>
    </submittedName>
</protein>
<dbReference type="OrthoDB" id="4480133at2"/>
<keyword evidence="2" id="KW-0238">DNA-binding</keyword>
<dbReference type="PROSITE" id="PS01124">
    <property type="entry name" value="HTH_ARAC_FAMILY_2"/>
    <property type="match status" value="1"/>
</dbReference>
<accession>A0A5C6M3A5</accession>
<organism evidence="5 6">
    <name type="scientific">Chitinophaga pinensis</name>
    <dbReference type="NCBI Taxonomy" id="79329"/>
    <lineage>
        <taxon>Bacteria</taxon>
        <taxon>Pseudomonadati</taxon>
        <taxon>Bacteroidota</taxon>
        <taxon>Chitinophagia</taxon>
        <taxon>Chitinophagales</taxon>
        <taxon>Chitinophagaceae</taxon>
        <taxon>Chitinophaga</taxon>
    </lineage>
</organism>
<evidence type="ECO:0000256" key="1">
    <source>
        <dbReference type="ARBA" id="ARBA00023015"/>
    </source>
</evidence>
<dbReference type="Proteomes" id="UP000318815">
    <property type="component" value="Unassembled WGS sequence"/>
</dbReference>
<evidence type="ECO:0000259" key="4">
    <source>
        <dbReference type="PROSITE" id="PS01124"/>
    </source>
</evidence>
<keyword evidence="3" id="KW-0804">Transcription</keyword>
<dbReference type="RefSeq" id="WP_146302713.1">
    <property type="nucleotide sequence ID" value="NZ_VOHS01000001.1"/>
</dbReference>
<dbReference type="PANTHER" id="PTHR46796">
    <property type="entry name" value="HTH-TYPE TRANSCRIPTIONAL ACTIVATOR RHAS-RELATED"/>
    <property type="match status" value="1"/>
</dbReference>
<sequence length="269" mass="31612">MEKQIYAEDKLPGILYSHLDCKEMVGEQFVIEHGVCYMFSGVFKVADAMASTAFRAGEMLFFRKNFLAKFVKHPEDGADFRSIAVVFDRDFLLEFSKEHGYVFETAYPTNRAVLKLEPDILIRNFFETLAHYFDSSLHDHLAKLKKKELLLLLLQLQPELKNVVFDFSIPGKIDLEAFMQQNYRFNVDMKRLAFLTGRSLATFKRDFQKTFHTTPNRWLQQRRLEEAHYLLKEKQKRPSDVYQEVGFESLSHFSYAFKQFFGVNPSSIH</sequence>
<dbReference type="InterPro" id="IPR018060">
    <property type="entry name" value="HTH_AraC"/>
</dbReference>
<dbReference type="Gene3D" id="1.10.10.60">
    <property type="entry name" value="Homeodomain-like"/>
    <property type="match status" value="1"/>
</dbReference>
<dbReference type="Pfam" id="PF12833">
    <property type="entry name" value="HTH_18"/>
    <property type="match status" value="1"/>
</dbReference>
<evidence type="ECO:0000256" key="2">
    <source>
        <dbReference type="ARBA" id="ARBA00023125"/>
    </source>
</evidence>
<evidence type="ECO:0000256" key="3">
    <source>
        <dbReference type="ARBA" id="ARBA00023163"/>
    </source>
</evidence>
<comment type="caution">
    <text evidence="5">The sequence shown here is derived from an EMBL/GenBank/DDBJ whole genome shotgun (WGS) entry which is preliminary data.</text>
</comment>
<keyword evidence="1" id="KW-0805">Transcription regulation</keyword>
<dbReference type="InterPro" id="IPR054015">
    <property type="entry name" value="ExsA-like_N"/>
</dbReference>
<dbReference type="SUPFAM" id="SSF46689">
    <property type="entry name" value="Homeodomain-like"/>
    <property type="match status" value="2"/>
</dbReference>
<dbReference type="EMBL" id="VOHS01000001">
    <property type="protein sequence ID" value="TWW02246.1"/>
    <property type="molecule type" value="Genomic_DNA"/>
</dbReference>
<dbReference type="AlphaFoldDB" id="A0A5C6M3A5"/>
<dbReference type="SMART" id="SM00342">
    <property type="entry name" value="HTH_ARAC"/>
    <property type="match status" value="1"/>
</dbReference>
<reference evidence="5 6" key="1">
    <citation type="submission" date="2019-08" db="EMBL/GenBank/DDBJ databases">
        <title>Whole genome sequencing of chitin degrading bacteria Chitinophaga pinensis YS16.</title>
        <authorList>
            <person name="Singh R.P."/>
            <person name="Manchanda G."/>
            <person name="Maurya I.K."/>
            <person name="Joshi N.K."/>
            <person name="Srivastava A.K."/>
        </authorList>
    </citation>
    <scope>NUCLEOTIDE SEQUENCE [LARGE SCALE GENOMIC DNA]</scope>
    <source>
        <strain evidence="5 6">YS-16</strain>
    </source>
</reference>
<proteinExistence type="predicted"/>
<dbReference type="GO" id="GO:0003700">
    <property type="term" value="F:DNA-binding transcription factor activity"/>
    <property type="evidence" value="ECO:0007669"/>
    <property type="project" value="InterPro"/>
</dbReference>
<gene>
    <name evidence="5" type="ORF">FEF09_00100</name>
</gene>
<dbReference type="InterPro" id="IPR050204">
    <property type="entry name" value="AraC_XylS_family_regulators"/>
</dbReference>
<evidence type="ECO:0000313" key="5">
    <source>
        <dbReference type="EMBL" id="TWW02246.1"/>
    </source>
</evidence>